<accession>A0ACC1BQT4</accession>
<sequence>MRAKQTQASSVRTFEADAANVDLRSRCPYFYRFGCIELNLHFHDLGWNKGCGQFLVSEDHLGKIGDRTSGKMLLSTFRMRSHKVSTNRDVYSLGILLLEMTTRKRPTDIMFERVVNLVHIVDPVLLNVDEETTATNHRLKEIVNNISKECLISIARIGVACSMESPQD</sequence>
<comment type="caution">
    <text evidence="1">The sequence shown here is derived from an EMBL/GenBank/DDBJ whole genome shotgun (WGS) entry which is preliminary data.</text>
</comment>
<dbReference type="Proteomes" id="UP001164250">
    <property type="component" value="Chromosome 3"/>
</dbReference>
<gene>
    <name evidence="1" type="ORF">Patl1_06604</name>
</gene>
<organism evidence="1 2">
    <name type="scientific">Pistacia atlantica</name>
    <dbReference type="NCBI Taxonomy" id="434234"/>
    <lineage>
        <taxon>Eukaryota</taxon>
        <taxon>Viridiplantae</taxon>
        <taxon>Streptophyta</taxon>
        <taxon>Embryophyta</taxon>
        <taxon>Tracheophyta</taxon>
        <taxon>Spermatophyta</taxon>
        <taxon>Magnoliopsida</taxon>
        <taxon>eudicotyledons</taxon>
        <taxon>Gunneridae</taxon>
        <taxon>Pentapetalae</taxon>
        <taxon>rosids</taxon>
        <taxon>malvids</taxon>
        <taxon>Sapindales</taxon>
        <taxon>Anacardiaceae</taxon>
        <taxon>Pistacia</taxon>
    </lineage>
</organism>
<reference evidence="2" key="1">
    <citation type="journal article" date="2023" name="G3 (Bethesda)">
        <title>Genome assembly and association tests identify interacting loci associated with vigor, precocity, and sex in interspecific pistachio rootstocks.</title>
        <authorList>
            <person name="Palmer W."/>
            <person name="Jacygrad E."/>
            <person name="Sagayaradj S."/>
            <person name="Cavanaugh K."/>
            <person name="Han R."/>
            <person name="Bertier L."/>
            <person name="Beede B."/>
            <person name="Kafkas S."/>
            <person name="Golino D."/>
            <person name="Preece J."/>
            <person name="Michelmore R."/>
        </authorList>
    </citation>
    <scope>NUCLEOTIDE SEQUENCE [LARGE SCALE GENOMIC DNA]</scope>
</reference>
<protein>
    <submittedName>
        <fullName evidence="1">Uncharacterized protein</fullName>
    </submittedName>
</protein>
<dbReference type="EMBL" id="CM047899">
    <property type="protein sequence ID" value="KAJ0101292.1"/>
    <property type="molecule type" value="Genomic_DNA"/>
</dbReference>
<evidence type="ECO:0000313" key="2">
    <source>
        <dbReference type="Proteomes" id="UP001164250"/>
    </source>
</evidence>
<keyword evidence="2" id="KW-1185">Reference proteome</keyword>
<evidence type="ECO:0000313" key="1">
    <source>
        <dbReference type="EMBL" id="KAJ0101292.1"/>
    </source>
</evidence>
<proteinExistence type="predicted"/>
<name>A0ACC1BQT4_9ROSI</name>